<protein>
    <submittedName>
        <fullName evidence="7">Patatin-like phospholipase domain-containing protein</fullName>
    </submittedName>
</protein>
<dbReference type="GO" id="GO:0019369">
    <property type="term" value="P:arachidonate metabolic process"/>
    <property type="evidence" value="ECO:0007669"/>
    <property type="project" value="TreeGrafter"/>
</dbReference>
<feature type="short sequence motif" description="GXGXXG" evidence="4">
    <location>
        <begin position="308"/>
        <end position="313"/>
    </location>
</feature>
<accession>A0A179H0F1</accession>
<sequence>MGYTEEELRGRSAGGGRIHVLYDPREAEGARTEPTIEIVAVHGLTGHWLRSWTADGSESTYFWLAQALPRSFPTARIVSCEHGGLRENTIESLLWDLLGDREASGCDQVPIVILAHSFGGTLAKQIFIASSPSRNPSEEAQKLHWHIKGFMFFGTTNAGRPSERWSFAFRSSVPWVLVPGHRADPAALIEYLEQVEAVNKDFDSCGGSRVPTVCFYETKPTRIWGWYGVILVPKEMAVAPEAESFPLDADHENLVRFWTYFDPSLEVVMESLGQLVPKMMHWDKSILRGALSPPVLARDGIRILCFDGGGVRGLFSATVLEHLMEEVRKIDTPNNSDAPRPCDYFDLICGTSTGGLLAIMLGRLRMNVRSCAHAYDAISGRIFRTTRWRVPGQRWWDAYWNKPWFSGTTLESETRNLVHEYLSIAERRDLEGQSIDPDHVPLIPTVFPDTCRTFVCALPECSRNCHRLRTYRHPRANPSIDCAIWQAARATSAAPLYFPPMTIGDYTYFDGGIASNNPILEAVREAGALFPDERPVAIVSIGCGSAAPVGPGGGIKGLLSSVLQRVFDADAKHHEFLEQFPGLERNYFRLQGSDELGAIDLAAYEQLGTIRRMARDYVSGSGRAIIQECAQKVAHNNN</sequence>
<evidence type="ECO:0000313" key="8">
    <source>
        <dbReference type="Proteomes" id="UP000078240"/>
    </source>
</evidence>
<dbReference type="PANTHER" id="PTHR24185">
    <property type="entry name" value="CALCIUM-INDEPENDENT PHOSPHOLIPASE A2-GAMMA"/>
    <property type="match status" value="1"/>
</dbReference>
<dbReference type="PANTHER" id="PTHR24185:SF1">
    <property type="entry name" value="CALCIUM-INDEPENDENT PHOSPHOLIPASE A2-GAMMA"/>
    <property type="match status" value="1"/>
</dbReference>
<dbReference type="InterPro" id="IPR002641">
    <property type="entry name" value="PNPLA_dom"/>
</dbReference>
<organism evidence="7 8">
    <name type="scientific">Purpureocillium lilacinum</name>
    <name type="common">Paecilomyces lilacinus</name>
    <dbReference type="NCBI Taxonomy" id="33203"/>
    <lineage>
        <taxon>Eukaryota</taxon>
        <taxon>Fungi</taxon>
        <taxon>Dikarya</taxon>
        <taxon>Ascomycota</taxon>
        <taxon>Pezizomycotina</taxon>
        <taxon>Sordariomycetes</taxon>
        <taxon>Hypocreomycetidae</taxon>
        <taxon>Hypocreales</taxon>
        <taxon>Ophiocordycipitaceae</taxon>
        <taxon>Purpureocillium</taxon>
    </lineage>
</organism>
<feature type="active site" description="Proton acceptor" evidence="4">
    <location>
        <position position="510"/>
    </location>
</feature>
<feature type="short sequence motif" description="GXSXG" evidence="4">
    <location>
        <begin position="350"/>
        <end position="354"/>
    </location>
</feature>
<dbReference type="AlphaFoldDB" id="A0A179H0F1"/>
<keyword evidence="3 4" id="KW-0443">Lipid metabolism</keyword>
<dbReference type="Proteomes" id="UP000078240">
    <property type="component" value="Unassembled WGS sequence"/>
</dbReference>
<gene>
    <name evidence="6" type="ORF">Purlil1_445</name>
    <name evidence="7" type="ORF">VFPBJ_02485</name>
</gene>
<dbReference type="Pfam" id="PF01734">
    <property type="entry name" value="Patatin"/>
    <property type="match status" value="1"/>
</dbReference>
<keyword evidence="9" id="KW-1185">Reference proteome</keyword>
<dbReference type="GO" id="GO:0016020">
    <property type="term" value="C:membrane"/>
    <property type="evidence" value="ECO:0007669"/>
    <property type="project" value="TreeGrafter"/>
</dbReference>
<dbReference type="EMBL" id="JAWRVI010000001">
    <property type="protein sequence ID" value="KAK4095649.1"/>
    <property type="molecule type" value="Genomic_DNA"/>
</dbReference>
<dbReference type="Proteomes" id="UP001287286">
    <property type="component" value="Unassembled WGS sequence"/>
</dbReference>
<dbReference type="SUPFAM" id="SSF53474">
    <property type="entry name" value="alpha/beta-Hydrolases"/>
    <property type="match status" value="1"/>
</dbReference>
<evidence type="ECO:0000313" key="9">
    <source>
        <dbReference type="Proteomes" id="UP001287286"/>
    </source>
</evidence>
<dbReference type="GO" id="GO:0016042">
    <property type="term" value="P:lipid catabolic process"/>
    <property type="evidence" value="ECO:0007669"/>
    <property type="project" value="UniProtKB-UniRule"/>
</dbReference>
<evidence type="ECO:0000256" key="4">
    <source>
        <dbReference type="PROSITE-ProRule" id="PRU01161"/>
    </source>
</evidence>
<evidence type="ECO:0000256" key="2">
    <source>
        <dbReference type="ARBA" id="ARBA00022963"/>
    </source>
</evidence>
<name>A0A179H0F1_PURLI</name>
<dbReference type="PROSITE" id="PS51635">
    <property type="entry name" value="PNPLA"/>
    <property type="match status" value="1"/>
</dbReference>
<reference evidence="7 8" key="1">
    <citation type="submission" date="2016-01" db="EMBL/GenBank/DDBJ databases">
        <title>Biosynthesis of antibiotic leucinostatins and their inhibition on Phytophthora in bio-control Purpureocillium lilacinum.</title>
        <authorList>
            <person name="Wang G."/>
            <person name="Liu Z."/>
            <person name="Lin R."/>
            <person name="Li E."/>
            <person name="Mao Z."/>
            <person name="Ling J."/>
            <person name="Yin W."/>
            <person name="Xie B."/>
        </authorList>
    </citation>
    <scope>NUCLEOTIDE SEQUENCE [LARGE SCALE GENOMIC DNA]</scope>
    <source>
        <strain evidence="7">PLBJ-1</strain>
    </source>
</reference>
<feature type="short sequence motif" description="DGA/G" evidence="4">
    <location>
        <begin position="510"/>
        <end position="512"/>
    </location>
</feature>
<comment type="caution">
    <text evidence="7">The sequence shown here is derived from an EMBL/GenBank/DDBJ whole genome shotgun (WGS) entry which is preliminary data.</text>
</comment>
<dbReference type="GO" id="GO:0047499">
    <property type="term" value="F:calcium-independent phospholipase A2 activity"/>
    <property type="evidence" value="ECO:0007669"/>
    <property type="project" value="TreeGrafter"/>
</dbReference>
<dbReference type="EMBL" id="LSBH01000002">
    <property type="protein sequence ID" value="OAQ83717.1"/>
    <property type="molecule type" value="Genomic_DNA"/>
</dbReference>
<evidence type="ECO:0000256" key="3">
    <source>
        <dbReference type="ARBA" id="ARBA00023098"/>
    </source>
</evidence>
<dbReference type="GO" id="GO:0046486">
    <property type="term" value="P:glycerolipid metabolic process"/>
    <property type="evidence" value="ECO:0007669"/>
    <property type="project" value="UniProtKB-ARBA"/>
</dbReference>
<feature type="domain" description="PNPLA" evidence="5">
    <location>
        <begin position="304"/>
        <end position="523"/>
    </location>
</feature>
<dbReference type="InterPro" id="IPR016035">
    <property type="entry name" value="Acyl_Trfase/lysoPLipase"/>
</dbReference>
<keyword evidence="2 4" id="KW-0442">Lipid degradation</keyword>
<evidence type="ECO:0000313" key="6">
    <source>
        <dbReference type="EMBL" id="KAK4095649.1"/>
    </source>
</evidence>
<dbReference type="Gene3D" id="3.40.50.1820">
    <property type="entry name" value="alpha/beta hydrolase"/>
    <property type="match status" value="1"/>
</dbReference>
<dbReference type="InterPro" id="IPR029058">
    <property type="entry name" value="AB_hydrolase_fold"/>
</dbReference>
<dbReference type="Gene3D" id="3.40.1090.10">
    <property type="entry name" value="Cytosolic phospholipase A2 catalytic domain"/>
    <property type="match status" value="1"/>
</dbReference>
<reference evidence="6" key="2">
    <citation type="submission" date="2023-11" db="EMBL/GenBank/DDBJ databases">
        <authorList>
            <person name="Beijen E."/>
            <person name="Ohm R.A."/>
        </authorList>
    </citation>
    <scope>NUCLEOTIDE SEQUENCE</scope>
    <source>
        <strain evidence="6">CBS 150709</strain>
    </source>
</reference>
<evidence type="ECO:0000256" key="1">
    <source>
        <dbReference type="ARBA" id="ARBA00022801"/>
    </source>
</evidence>
<feature type="active site" description="Nucleophile" evidence="4">
    <location>
        <position position="352"/>
    </location>
</feature>
<evidence type="ECO:0000259" key="5">
    <source>
        <dbReference type="PROSITE" id="PS51635"/>
    </source>
</evidence>
<keyword evidence="1 4" id="KW-0378">Hydrolase</keyword>
<dbReference type="SUPFAM" id="SSF52151">
    <property type="entry name" value="FabD/lysophospholipase-like"/>
    <property type="match status" value="1"/>
</dbReference>
<proteinExistence type="predicted"/>
<reference evidence="6 9" key="3">
    <citation type="journal article" date="2024" name="Microbiol. Resour. Announc.">
        <title>Genome annotations for the ascomycete fungi Trichoderma harzianum, Trichoderma aggressivum, and Purpureocillium lilacinum.</title>
        <authorList>
            <person name="Beijen E.P.W."/>
            <person name="Ohm R.A."/>
        </authorList>
    </citation>
    <scope>NUCLEOTIDE SEQUENCE [LARGE SCALE GENOMIC DNA]</scope>
    <source>
        <strain evidence="6 9">CBS 150709</strain>
    </source>
</reference>
<evidence type="ECO:0000313" key="7">
    <source>
        <dbReference type="EMBL" id="OAQ83717.1"/>
    </source>
</evidence>